<dbReference type="InterPro" id="IPR036097">
    <property type="entry name" value="HisK_dim/P_sf"/>
</dbReference>
<evidence type="ECO:0000259" key="9">
    <source>
        <dbReference type="PROSITE" id="PS50110"/>
    </source>
</evidence>
<dbReference type="Pfam" id="PF00072">
    <property type="entry name" value="Response_reg"/>
    <property type="match status" value="1"/>
</dbReference>
<keyword evidence="7" id="KW-0812">Transmembrane</keyword>
<evidence type="ECO:0000256" key="6">
    <source>
        <dbReference type="PROSITE-ProRule" id="PRU00169"/>
    </source>
</evidence>
<comment type="catalytic activity">
    <reaction evidence="1">
        <text>ATP + protein L-histidine = ADP + protein N-phospho-L-histidine.</text>
        <dbReference type="EC" id="2.7.13.3"/>
    </reaction>
</comment>
<evidence type="ECO:0000256" key="3">
    <source>
        <dbReference type="ARBA" id="ARBA00022553"/>
    </source>
</evidence>
<feature type="domain" description="Histidine kinase" evidence="8">
    <location>
        <begin position="331"/>
        <end position="551"/>
    </location>
</feature>
<dbReference type="CDD" id="cd00082">
    <property type="entry name" value="HisKA"/>
    <property type="match status" value="1"/>
</dbReference>
<evidence type="ECO:0000256" key="5">
    <source>
        <dbReference type="ARBA" id="ARBA00022777"/>
    </source>
</evidence>
<dbReference type="Gene3D" id="3.30.565.10">
    <property type="entry name" value="Histidine kinase-like ATPase, C-terminal domain"/>
    <property type="match status" value="1"/>
</dbReference>
<name>A0AAU9K099_9CILI</name>
<evidence type="ECO:0000256" key="7">
    <source>
        <dbReference type="SAM" id="Phobius"/>
    </source>
</evidence>
<dbReference type="GO" id="GO:0005886">
    <property type="term" value="C:plasma membrane"/>
    <property type="evidence" value="ECO:0007669"/>
    <property type="project" value="TreeGrafter"/>
</dbReference>
<dbReference type="InterPro" id="IPR003661">
    <property type="entry name" value="HisK_dim/P_dom"/>
</dbReference>
<dbReference type="InterPro" id="IPR036890">
    <property type="entry name" value="HATPase_C_sf"/>
</dbReference>
<feature type="transmembrane region" description="Helical" evidence="7">
    <location>
        <begin position="23"/>
        <end position="42"/>
    </location>
</feature>
<dbReference type="EC" id="2.7.13.3" evidence="2"/>
<dbReference type="PANTHER" id="PTHR43047">
    <property type="entry name" value="TWO-COMPONENT HISTIDINE PROTEIN KINASE"/>
    <property type="match status" value="1"/>
</dbReference>
<feature type="domain" description="Response regulatory" evidence="9">
    <location>
        <begin position="590"/>
        <end position="715"/>
    </location>
</feature>
<accession>A0AAU9K099</accession>
<feature type="modified residue" description="4-aspartylphosphate" evidence="6">
    <location>
        <position position="644"/>
    </location>
</feature>
<organism evidence="10 11">
    <name type="scientific">Blepharisma stoltei</name>
    <dbReference type="NCBI Taxonomy" id="1481888"/>
    <lineage>
        <taxon>Eukaryota</taxon>
        <taxon>Sar</taxon>
        <taxon>Alveolata</taxon>
        <taxon>Ciliophora</taxon>
        <taxon>Postciliodesmatophora</taxon>
        <taxon>Heterotrichea</taxon>
        <taxon>Heterotrichida</taxon>
        <taxon>Blepharismidae</taxon>
        <taxon>Blepharisma</taxon>
    </lineage>
</organism>
<dbReference type="CDD" id="cd17546">
    <property type="entry name" value="REC_hyHK_CKI1_RcsC-like"/>
    <property type="match status" value="1"/>
</dbReference>
<keyword evidence="4" id="KW-0808">Transferase</keyword>
<dbReference type="PROSITE" id="PS50109">
    <property type="entry name" value="HIS_KIN"/>
    <property type="match status" value="1"/>
</dbReference>
<dbReference type="Gene3D" id="1.10.287.130">
    <property type="match status" value="1"/>
</dbReference>
<dbReference type="SMART" id="SM00388">
    <property type="entry name" value="HisKA"/>
    <property type="match status" value="1"/>
</dbReference>
<keyword evidence="11" id="KW-1185">Reference proteome</keyword>
<evidence type="ECO:0000256" key="4">
    <source>
        <dbReference type="ARBA" id="ARBA00022679"/>
    </source>
</evidence>
<evidence type="ECO:0000259" key="8">
    <source>
        <dbReference type="PROSITE" id="PS50109"/>
    </source>
</evidence>
<dbReference type="PROSITE" id="PS50110">
    <property type="entry name" value="RESPONSE_REGULATORY"/>
    <property type="match status" value="1"/>
</dbReference>
<dbReference type="EMBL" id="CAJZBQ010000051">
    <property type="protein sequence ID" value="CAG9330282.1"/>
    <property type="molecule type" value="Genomic_DNA"/>
</dbReference>
<dbReference type="SUPFAM" id="SSF55874">
    <property type="entry name" value="ATPase domain of HSP90 chaperone/DNA topoisomerase II/histidine kinase"/>
    <property type="match status" value="1"/>
</dbReference>
<evidence type="ECO:0000313" key="10">
    <source>
        <dbReference type="EMBL" id="CAG9330282.1"/>
    </source>
</evidence>
<keyword evidence="3 6" id="KW-0597">Phosphoprotein</keyword>
<dbReference type="Proteomes" id="UP001162131">
    <property type="component" value="Unassembled WGS sequence"/>
</dbReference>
<dbReference type="InterPro" id="IPR003594">
    <property type="entry name" value="HATPase_dom"/>
</dbReference>
<dbReference type="Gene3D" id="3.40.50.2300">
    <property type="match status" value="1"/>
</dbReference>
<evidence type="ECO:0000256" key="2">
    <source>
        <dbReference type="ARBA" id="ARBA00012438"/>
    </source>
</evidence>
<keyword evidence="5" id="KW-0418">Kinase</keyword>
<dbReference type="GO" id="GO:0000155">
    <property type="term" value="F:phosphorelay sensor kinase activity"/>
    <property type="evidence" value="ECO:0007669"/>
    <property type="project" value="InterPro"/>
</dbReference>
<dbReference type="Pfam" id="PF00512">
    <property type="entry name" value="HisKA"/>
    <property type="match status" value="1"/>
</dbReference>
<comment type="caution">
    <text evidence="10">The sequence shown here is derived from an EMBL/GenBank/DDBJ whole genome shotgun (WGS) entry which is preliminary data.</text>
</comment>
<protein>
    <recommendedName>
        <fullName evidence="2">histidine kinase</fullName>
        <ecNumber evidence="2">2.7.13.3</ecNumber>
    </recommendedName>
</protein>
<dbReference type="InterPro" id="IPR004358">
    <property type="entry name" value="Sig_transdc_His_kin-like_C"/>
</dbReference>
<dbReference type="PRINTS" id="PR00344">
    <property type="entry name" value="BCTRLSENSOR"/>
</dbReference>
<sequence length="716" mass="81714">MSHDYDKWWEEEVNERYAVFRKYLLGTFWLIGIFWVTFVILSPENFRIFWDMIPHVLVNWGMVWLSRIIGRKGTYEKSAYTVFHTEYSCVILWYLSLTQLKNYLVLCEILSSIYINAFELAFIQRAWLRNLIIAKHMVMWHYIKYLTGELMLDADITPHTIAAICFLLYNFISYYQISISYERYLNRVQKNSAESHLEVIISAFPDGILILSDTFTVEYVNSNLTSLLNCSSEEIKDTLANIKYCEGKKYSNISESSNLFKDIEIMLKQDLREPIMLGVSLCNGNNIEWKGWKIRWGEKNALSLTARNMNHIIQLEQSISDSKLKTVLLRSVSHELRTPLNVISFIAEELSENLYSYPIEMSKEKLRMISISTKLLLTLVNDLLDYSRMLAGVFSVHKSRFLLQDLIKNAMDLISIQANRKNLFLSFQIDPLLPKYIYSDPFRLSQVLLNFLSNALKFTLKGSIQVVCVSTITNKLKVIIKDTGLGIASTKLSTLFEEFNTVSTPNLNPQGCGLGLHISKMILKELGNDIISVESKINVGSTFSFTIDIAENTENSWSDSSNPIMNISEDFENLGKIFSNYDVKKDSSRQVLIVDDNDFNRIVLATVLSKNGITFTEACTGREAIGFIAAQDAKGTPYSLVIMDGDMPEMTGWEATQTIVKMKSDGKLSHVPVVIGYTAYSAEEDLKKCIDSGMVECLTKPCDPELLLSTINKYIS</sequence>
<gene>
    <name evidence="10" type="ORF">BSTOLATCC_MIC50881</name>
</gene>
<keyword evidence="7" id="KW-1133">Transmembrane helix</keyword>
<dbReference type="SMART" id="SM00448">
    <property type="entry name" value="REC"/>
    <property type="match status" value="1"/>
</dbReference>
<evidence type="ECO:0000256" key="1">
    <source>
        <dbReference type="ARBA" id="ARBA00000085"/>
    </source>
</evidence>
<keyword evidence="7" id="KW-0472">Membrane</keyword>
<dbReference type="Pfam" id="PF02518">
    <property type="entry name" value="HATPase_c"/>
    <property type="match status" value="1"/>
</dbReference>
<reference evidence="10" key="1">
    <citation type="submission" date="2021-09" db="EMBL/GenBank/DDBJ databases">
        <authorList>
            <consortium name="AG Swart"/>
            <person name="Singh M."/>
            <person name="Singh A."/>
            <person name="Seah K."/>
            <person name="Emmerich C."/>
        </authorList>
    </citation>
    <scope>NUCLEOTIDE SEQUENCE</scope>
    <source>
        <strain evidence="10">ATCC30299</strain>
    </source>
</reference>
<dbReference type="InterPro" id="IPR001789">
    <property type="entry name" value="Sig_transdc_resp-reg_receiver"/>
</dbReference>
<dbReference type="SMART" id="SM00387">
    <property type="entry name" value="HATPase_c"/>
    <property type="match status" value="1"/>
</dbReference>
<dbReference type="PANTHER" id="PTHR43047:SF72">
    <property type="entry name" value="OSMOSENSING HISTIDINE PROTEIN KINASE SLN1"/>
    <property type="match status" value="1"/>
</dbReference>
<proteinExistence type="predicted"/>
<dbReference type="InterPro" id="IPR011006">
    <property type="entry name" value="CheY-like_superfamily"/>
</dbReference>
<dbReference type="AlphaFoldDB" id="A0AAU9K099"/>
<dbReference type="InterPro" id="IPR005467">
    <property type="entry name" value="His_kinase_dom"/>
</dbReference>
<evidence type="ECO:0000313" key="11">
    <source>
        <dbReference type="Proteomes" id="UP001162131"/>
    </source>
</evidence>
<dbReference type="SUPFAM" id="SSF47384">
    <property type="entry name" value="Homodimeric domain of signal transducing histidine kinase"/>
    <property type="match status" value="1"/>
</dbReference>
<dbReference type="GO" id="GO:0009927">
    <property type="term" value="F:histidine phosphotransfer kinase activity"/>
    <property type="evidence" value="ECO:0007669"/>
    <property type="project" value="TreeGrafter"/>
</dbReference>
<dbReference type="SUPFAM" id="SSF52172">
    <property type="entry name" value="CheY-like"/>
    <property type="match status" value="1"/>
</dbReference>